<organism evidence="2 3">
    <name type="scientific">Novilysobacter selenitireducens</name>
    <dbReference type="NCBI Taxonomy" id="2872639"/>
    <lineage>
        <taxon>Bacteria</taxon>
        <taxon>Pseudomonadati</taxon>
        <taxon>Pseudomonadota</taxon>
        <taxon>Gammaproteobacteria</taxon>
        <taxon>Lysobacterales</taxon>
        <taxon>Lysobacteraceae</taxon>
        <taxon>Novilysobacter</taxon>
    </lineage>
</organism>
<reference evidence="2 3" key="1">
    <citation type="submission" date="2021-09" db="EMBL/GenBank/DDBJ databases">
        <title>Lysobacter sp. 13A isolated from the river sediment.</title>
        <authorList>
            <person name="Liu H."/>
            <person name="Li S."/>
            <person name="Mao S."/>
        </authorList>
    </citation>
    <scope>NUCLEOTIDE SEQUENCE [LARGE SCALE GENOMIC DNA]</scope>
    <source>
        <strain evidence="2 3">13A</strain>
    </source>
</reference>
<keyword evidence="3" id="KW-1185">Reference proteome</keyword>
<accession>A0ABS7T8S8</accession>
<feature type="transmembrane region" description="Helical" evidence="1">
    <location>
        <begin position="21"/>
        <end position="42"/>
    </location>
</feature>
<dbReference type="InterPro" id="IPR004891">
    <property type="entry name" value="Mercury-R_MerC"/>
</dbReference>
<dbReference type="EMBL" id="JAINZW010000006">
    <property type="protein sequence ID" value="MBZ4040289.1"/>
    <property type="molecule type" value="Genomic_DNA"/>
</dbReference>
<feature type="transmembrane region" description="Helical" evidence="1">
    <location>
        <begin position="54"/>
        <end position="71"/>
    </location>
</feature>
<keyword evidence="1" id="KW-0472">Membrane</keyword>
<name>A0ABS7T8S8_9GAMM</name>
<protein>
    <submittedName>
        <fullName evidence="2">MerC domain-containing protein</fullName>
    </submittedName>
</protein>
<dbReference type="Proteomes" id="UP001430954">
    <property type="component" value="Unassembled WGS sequence"/>
</dbReference>
<evidence type="ECO:0000313" key="3">
    <source>
        <dbReference type="Proteomes" id="UP001430954"/>
    </source>
</evidence>
<feature type="transmembrane region" description="Helical" evidence="1">
    <location>
        <begin position="103"/>
        <end position="125"/>
    </location>
</feature>
<comment type="caution">
    <text evidence="2">The sequence shown here is derived from an EMBL/GenBank/DDBJ whole genome shotgun (WGS) entry which is preliminary data.</text>
</comment>
<feature type="transmembrane region" description="Helical" evidence="1">
    <location>
        <begin position="78"/>
        <end position="97"/>
    </location>
</feature>
<dbReference type="RefSeq" id="WP_223676742.1">
    <property type="nucleotide sequence ID" value="NZ_JAINZW010000006.1"/>
</dbReference>
<evidence type="ECO:0000256" key="1">
    <source>
        <dbReference type="SAM" id="Phobius"/>
    </source>
</evidence>
<dbReference type="Pfam" id="PF03203">
    <property type="entry name" value="MerC"/>
    <property type="match status" value="1"/>
</dbReference>
<keyword evidence="1" id="KW-1133">Transmembrane helix</keyword>
<keyword evidence="1" id="KW-0812">Transmembrane</keyword>
<proteinExistence type="predicted"/>
<sequence length="135" mass="14170">MPATQTAPAALATADRVGLAASFLCAIHCALLPLVLALAPAFGLKLGGWIDFDQAFVVFATLLGATTLTLGYRRHRGFHAWALLVPGLAMVWAASFTPLHNHSLTHLVMMVVGGVLLALAHLVNLRLTHAATGRG</sequence>
<gene>
    <name evidence="2" type="ORF">K6753_12190</name>
</gene>
<evidence type="ECO:0000313" key="2">
    <source>
        <dbReference type="EMBL" id="MBZ4040289.1"/>
    </source>
</evidence>